<proteinExistence type="predicted"/>
<dbReference type="Proteomes" id="UP001597368">
    <property type="component" value="Unassembled WGS sequence"/>
</dbReference>
<keyword evidence="2" id="KW-1185">Reference proteome</keyword>
<name>A0ABW4SYC5_9ACTN</name>
<gene>
    <name evidence="1" type="ORF">ACFSKW_23670</name>
</gene>
<organism evidence="1 2">
    <name type="scientific">Nonomuraea mangrovi</name>
    <dbReference type="NCBI Taxonomy" id="2316207"/>
    <lineage>
        <taxon>Bacteria</taxon>
        <taxon>Bacillati</taxon>
        <taxon>Actinomycetota</taxon>
        <taxon>Actinomycetes</taxon>
        <taxon>Streptosporangiales</taxon>
        <taxon>Streptosporangiaceae</taxon>
        <taxon>Nonomuraea</taxon>
    </lineage>
</organism>
<reference evidence="2" key="1">
    <citation type="journal article" date="2019" name="Int. J. Syst. Evol. Microbiol.">
        <title>The Global Catalogue of Microorganisms (GCM) 10K type strain sequencing project: providing services to taxonomists for standard genome sequencing and annotation.</title>
        <authorList>
            <consortium name="The Broad Institute Genomics Platform"/>
            <consortium name="The Broad Institute Genome Sequencing Center for Infectious Disease"/>
            <person name="Wu L."/>
            <person name="Ma J."/>
        </authorList>
    </citation>
    <scope>NUCLEOTIDE SEQUENCE [LARGE SCALE GENOMIC DNA]</scope>
    <source>
        <strain evidence="2">ICMP 6774ER</strain>
    </source>
</reference>
<dbReference type="EMBL" id="JBHUFV010000033">
    <property type="protein sequence ID" value="MFD1934471.1"/>
    <property type="molecule type" value="Genomic_DNA"/>
</dbReference>
<evidence type="ECO:0000313" key="2">
    <source>
        <dbReference type="Proteomes" id="UP001597368"/>
    </source>
</evidence>
<accession>A0ABW4SYC5</accession>
<dbReference type="RefSeq" id="WP_379574521.1">
    <property type="nucleotide sequence ID" value="NZ_JBHUFV010000033.1"/>
</dbReference>
<evidence type="ECO:0008006" key="3">
    <source>
        <dbReference type="Google" id="ProtNLM"/>
    </source>
</evidence>
<comment type="caution">
    <text evidence="1">The sequence shown here is derived from an EMBL/GenBank/DDBJ whole genome shotgun (WGS) entry which is preliminary data.</text>
</comment>
<protein>
    <recommendedName>
        <fullName evidence="3">DUF222 domain-containing protein</fullName>
    </recommendedName>
</protein>
<evidence type="ECO:0000313" key="1">
    <source>
        <dbReference type="EMBL" id="MFD1934471.1"/>
    </source>
</evidence>
<sequence length="158" mass="16405">MTSTPAKPTAAGIRELAAHIEELADTIDTLSGDLSQADPEGRAGFRLPDAAGLLRQAAYELMATAGDLARSGYPPFTFCSMGWGVCPEHGDTLASIGSATRCTARGCGRTWGHGHEKAPCAEFATHRLIDADGAETLLCAGHAVDARNSGGHVEPFTP</sequence>